<dbReference type="PANTHER" id="PTHR38478:SF1">
    <property type="entry name" value="ZINC DEPENDENT METALLOPROTEASE DOMAIN LIPOPROTEIN"/>
    <property type="match status" value="1"/>
</dbReference>
<reference evidence="4 5" key="1">
    <citation type="submission" date="2018-08" db="EMBL/GenBank/DDBJ databases">
        <title>A genome reference for cultivated species of the human gut microbiota.</title>
        <authorList>
            <person name="Zou Y."/>
            <person name="Xue W."/>
            <person name="Luo G."/>
        </authorList>
    </citation>
    <scope>NUCLEOTIDE SEQUENCE [LARGE SCALE GENOMIC DNA]</scope>
    <source>
        <strain evidence="4 5">AF14-49</strain>
    </source>
</reference>
<dbReference type="STRING" id="1121130.GCA_000519105_00131"/>
<evidence type="ECO:0000259" key="3">
    <source>
        <dbReference type="Pfam" id="PF17162"/>
    </source>
</evidence>
<dbReference type="InterPro" id="IPR032534">
    <property type="entry name" value="EcxA_zinc-bd"/>
</dbReference>
<evidence type="ECO:0000259" key="1">
    <source>
        <dbReference type="Pfam" id="PF16313"/>
    </source>
</evidence>
<dbReference type="PANTHER" id="PTHR38478">
    <property type="entry name" value="PEPTIDASE M1A AND M12B"/>
    <property type="match status" value="1"/>
</dbReference>
<dbReference type="InterPro" id="IPR033428">
    <property type="entry name" value="DUF5118"/>
</dbReference>
<dbReference type="InterPro" id="IPR034032">
    <property type="entry name" value="Zn_MMP-like_bac"/>
</dbReference>
<dbReference type="Pfam" id="PF16313">
    <property type="entry name" value="DUF4953"/>
    <property type="match status" value="1"/>
</dbReference>
<protein>
    <submittedName>
        <fullName evidence="4">DUF5117 domain-containing protein</fullName>
    </submittedName>
</protein>
<dbReference type="InterPro" id="IPR024079">
    <property type="entry name" value="MetalloPept_cat_dom_sf"/>
</dbReference>
<dbReference type="InterPro" id="IPR033413">
    <property type="entry name" value="DUF5117"/>
</dbReference>
<dbReference type="CDD" id="cd04276">
    <property type="entry name" value="ZnMc_MMP_like_2"/>
    <property type="match status" value="1"/>
</dbReference>
<proteinExistence type="predicted"/>
<dbReference type="SUPFAM" id="SSF55486">
    <property type="entry name" value="Metalloproteases ('zincins'), catalytic domain"/>
    <property type="match status" value="1"/>
</dbReference>
<dbReference type="EMBL" id="QRZA01000002">
    <property type="protein sequence ID" value="RGV36352.1"/>
    <property type="molecule type" value="Genomic_DNA"/>
</dbReference>
<evidence type="ECO:0000259" key="2">
    <source>
        <dbReference type="Pfam" id="PF17148"/>
    </source>
</evidence>
<dbReference type="Proteomes" id="UP000283589">
    <property type="component" value="Unassembled WGS sequence"/>
</dbReference>
<dbReference type="GO" id="GO:0008237">
    <property type="term" value="F:metallopeptidase activity"/>
    <property type="evidence" value="ECO:0007669"/>
    <property type="project" value="InterPro"/>
</dbReference>
<dbReference type="Pfam" id="PF17162">
    <property type="entry name" value="DUF5118"/>
    <property type="match status" value="1"/>
</dbReference>
<dbReference type="RefSeq" id="WP_118258652.1">
    <property type="nucleotide sequence ID" value="NZ_CALBWO010000039.1"/>
</dbReference>
<organism evidence="4 5">
    <name type="scientific">Butyricimonas virosa</name>
    <dbReference type="NCBI Taxonomy" id="544645"/>
    <lineage>
        <taxon>Bacteria</taxon>
        <taxon>Pseudomonadati</taxon>
        <taxon>Bacteroidota</taxon>
        <taxon>Bacteroidia</taxon>
        <taxon>Bacteroidales</taxon>
        <taxon>Odoribacteraceae</taxon>
        <taxon>Butyricimonas</taxon>
    </lineage>
</organism>
<feature type="domain" description="EcxA zinc-binding" evidence="1">
    <location>
        <begin position="413"/>
        <end position="715"/>
    </location>
</feature>
<evidence type="ECO:0000313" key="5">
    <source>
        <dbReference type="Proteomes" id="UP000283589"/>
    </source>
</evidence>
<feature type="domain" description="DUF5117" evidence="2">
    <location>
        <begin position="94"/>
        <end position="277"/>
    </location>
</feature>
<dbReference type="Pfam" id="PF17148">
    <property type="entry name" value="DUF5117"/>
    <property type="match status" value="1"/>
</dbReference>
<gene>
    <name evidence="4" type="ORF">DWW18_02770</name>
</gene>
<evidence type="ECO:0000313" key="4">
    <source>
        <dbReference type="EMBL" id="RGV36352.1"/>
    </source>
</evidence>
<dbReference type="AlphaFoldDB" id="A0A412X6R6"/>
<feature type="domain" description="DUF5118" evidence="3">
    <location>
        <begin position="31"/>
        <end position="78"/>
    </location>
</feature>
<accession>A0A412X6R6</accession>
<sequence length="803" mass="92663">MKYLLVILFSLYVLGGRAENRASFPGDKVVTIDEFIRKDTPKDVGFFNVYIQDGRYYLEVPDDMLRRDILVAVTIIKGTAQKERSRDARFGYGGDSVFDRMIRFIKNRDRIEIVSPQVFHLGDSTGLYVDYYQNQDFPAIASFEVKARSGDSYLVDITDLFLSDSDLFALKGAKESLKLGGYQQGQSYALDVKAFPENINFRSIRSYGLAGEVKKGEFPSTLWEVGSSWYLLPEKPMVQRVFDERVGYFAFALDGMVKRGDWMDKTMIATRWRLEPRPEDVEKYLRGELVEPVKPIVFYIDRATPEFLVPYFIQAVNVWQGAFEKVGFKNAIYGKLAPTPEEDPDYCEGDIRYPLVSYKASPIANAYGPMVFDPRSGEIITSHIAIFHSVLELIQRWYFVMCGAVDPRAREYPLSQEVMGELAATVLTHEVGHTLGLRHHFMGSTAYPVDSLRSKSFIRAHGLGTSIMDYQRFNYVAQPGDGLEPRDLLPRIGMYDEFAIEWGYRYFPEAGNLKRDNEKLRAWVDERRQDPKLFYIEEMTYGDPRVQSEDSGDDVIKANRLGMNNLKYIMAHLEEWTDGNDPYYYVLRKRYLSVLSQYQNYIEHVLRYVGGRYSDNPTREEEFMLNQPVLREKEEEAWAFLEEYLCKEQDWLFVAEVMEKTGVKSEFYEQEEALGKLTKLLLRYSALHKNRQLSEEGFTADELLNRLYSTIFEAKGRDGKLSQYDQALQNGLLQNLVINVENPYNLSNGVGVAMHRVISKIKQHVRAATEGCPDALTASHYKTLYNFITLWEKGRNKALIELN</sequence>
<name>A0A412X6R6_9BACT</name>
<comment type="caution">
    <text evidence="4">The sequence shown here is derived from an EMBL/GenBank/DDBJ whole genome shotgun (WGS) entry which is preliminary data.</text>
</comment>
<dbReference type="Gene3D" id="3.40.390.10">
    <property type="entry name" value="Collagenase (Catalytic Domain)"/>
    <property type="match status" value="1"/>
</dbReference>